<organism evidence="1 2">
    <name type="scientific">Rhizomicrobium electricum</name>
    <dbReference type="NCBI Taxonomy" id="480070"/>
    <lineage>
        <taxon>Bacteria</taxon>
        <taxon>Pseudomonadati</taxon>
        <taxon>Pseudomonadota</taxon>
        <taxon>Alphaproteobacteria</taxon>
        <taxon>Micropepsales</taxon>
        <taxon>Micropepsaceae</taxon>
        <taxon>Rhizomicrobium</taxon>
    </lineage>
</organism>
<sequence>MRKPSPITAAAEVEERFLLQALHRLRTAEQRYVFTLMADLISHGMVAQQAKAAETGAK</sequence>
<comment type="caution">
    <text evidence="1">The sequence shown here is derived from an EMBL/GenBank/DDBJ whole genome shotgun (WGS) entry which is preliminary data.</text>
</comment>
<protein>
    <submittedName>
        <fullName evidence="1">Uncharacterized protein</fullName>
    </submittedName>
</protein>
<evidence type="ECO:0000313" key="2">
    <source>
        <dbReference type="Proteomes" id="UP001499951"/>
    </source>
</evidence>
<proteinExistence type="predicted"/>
<gene>
    <name evidence="1" type="ORF">GCM10008942_37480</name>
</gene>
<keyword evidence="2" id="KW-1185">Reference proteome</keyword>
<reference evidence="1 2" key="1">
    <citation type="journal article" date="2019" name="Int. J. Syst. Evol. Microbiol.">
        <title>The Global Catalogue of Microorganisms (GCM) 10K type strain sequencing project: providing services to taxonomists for standard genome sequencing and annotation.</title>
        <authorList>
            <consortium name="The Broad Institute Genomics Platform"/>
            <consortium name="The Broad Institute Genome Sequencing Center for Infectious Disease"/>
            <person name="Wu L."/>
            <person name="Ma J."/>
        </authorList>
    </citation>
    <scope>NUCLEOTIDE SEQUENCE [LARGE SCALE GENOMIC DNA]</scope>
    <source>
        <strain evidence="1 2">JCM 15089</strain>
    </source>
</reference>
<dbReference type="RefSeq" id="WP_166929222.1">
    <property type="nucleotide sequence ID" value="NZ_BAAADD010000011.1"/>
</dbReference>
<evidence type="ECO:0000313" key="1">
    <source>
        <dbReference type="EMBL" id="GAA0585079.1"/>
    </source>
</evidence>
<dbReference type="EMBL" id="BAAADD010000011">
    <property type="protein sequence ID" value="GAA0585079.1"/>
    <property type="molecule type" value="Genomic_DNA"/>
</dbReference>
<name>A0ABN1F8L1_9PROT</name>
<dbReference type="Proteomes" id="UP001499951">
    <property type="component" value="Unassembled WGS sequence"/>
</dbReference>
<accession>A0ABN1F8L1</accession>